<feature type="chain" id="PRO_5043953361" evidence="4">
    <location>
        <begin position="18"/>
        <end position="189"/>
    </location>
</feature>
<comment type="caution">
    <text evidence="5">The sequence shown here is derived from an EMBL/GenBank/DDBJ whole genome shotgun (WGS) entry which is preliminary data.</text>
</comment>
<evidence type="ECO:0000256" key="2">
    <source>
        <dbReference type="ARBA" id="ARBA00022737"/>
    </source>
</evidence>
<evidence type="ECO:0000313" key="5">
    <source>
        <dbReference type="EMBL" id="CAH2083840.1"/>
    </source>
</evidence>
<sequence>MLSRYLFSLILIEVVFGQSITYLPRNGVTSTNIVAANQPQNIISNGQNIALARSTNGMTYNMPVAGNSIANVVSNAQINNAINENTIIANQGIANANLANANLAALNNANLANINGNMATFNLGNWLVTSGSPGNQRFGIQVVADALEVGGTVAVNGHIPIFGTVTVNGNLPTDGSATVNYNCARPVIE</sequence>
<protein>
    <submittedName>
        <fullName evidence="5">Uncharacterized protein</fullName>
    </submittedName>
</protein>
<feature type="signal peptide" evidence="4">
    <location>
        <begin position="1"/>
        <end position="17"/>
    </location>
</feature>
<evidence type="ECO:0000256" key="1">
    <source>
        <dbReference type="ARBA" id="ARBA00005906"/>
    </source>
</evidence>
<keyword evidence="2" id="KW-0677">Repeat</keyword>
<accession>A0AAU9TGC1</accession>
<comment type="similarity">
    <text evidence="1 3">Belongs to the chorion protein family.</text>
</comment>
<keyword evidence="6" id="KW-1185">Reference proteome</keyword>
<evidence type="ECO:0000313" key="6">
    <source>
        <dbReference type="Proteomes" id="UP001153954"/>
    </source>
</evidence>
<reference evidence="5" key="1">
    <citation type="submission" date="2022-03" db="EMBL/GenBank/DDBJ databases">
        <authorList>
            <person name="Tunstrom K."/>
        </authorList>
    </citation>
    <scope>NUCLEOTIDE SEQUENCE</scope>
</reference>
<dbReference type="GO" id="GO:0007304">
    <property type="term" value="P:chorion-containing eggshell formation"/>
    <property type="evidence" value="ECO:0007669"/>
    <property type="project" value="InterPro"/>
</dbReference>
<dbReference type="GO" id="GO:0005213">
    <property type="term" value="F:structural constituent of egg chorion"/>
    <property type="evidence" value="ECO:0007669"/>
    <property type="project" value="InterPro"/>
</dbReference>
<gene>
    <name evidence="5" type="ORF">EEDITHA_LOCUS467</name>
</gene>
<evidence type="ECO:0000256" key="4">
    <source>
        <dbReference type="SAM" id="SignalP"/>
    </source>
</evidence>
<dbReference type="GO" id="GO:0042600">
    <property type="term" value="C:egg chorion"/>
    <property type="evidence" value="ECO:0007669"/>
    <property type="project" value="InterPro"/>
</dbReference>
<proteinExistence type="inferred from homology"/>
<dbReference type="EMBL" id="CAKOGL010000002">
    <property type="protein sequence ID" value="CAH2083840.1"/>
    <property type="molecule type" value="Genomic_DNA"/>
</dbReference>
<name>A0AAU9TGC1_EUPED</name>
<organism evidence="5 6">
    <name type="scientific">Euphydryas editha</name>
    <name type="common">Edith's checkerspot</name>
    <dbReference type="NCBI Taxonomy" id="104508"/>
    <lineage>
        <taxon>Eukaryota</taxon>
        <taxon>Metazoa</taxon>
        <taxon>Ecdysozoa</taxon>
        <taxon>Arthropoda</taxon>
        <taxon>Hexapoda</taxon>
        <taxon>Insecta</taxon>
        <taxon>Pterygota</taxon>
        <taxon>Neoptera</taxon>
        <taxon>Endopterygota</taxon>
        <taxon>Lepidoptera</taxon>
        <taxon>Glossata</taxon>
        <taxon>Ditrysia</taxon>
        <taxon>Papilionoidea</taxon>
        <taxon>Nymphalidae</taxon>
        <taxon>Nymphalinae</taxon>
        <taxon>Euphydryas</taxon>
    </lineage>
</organism>
<dbReference type="Pfam" id="PF01723">
    <property type="entry name" value="Chorion_1"/>
    <property type="match status" value="1"/>
</dbReference>
<dbReference type="AlphaFoldDB" id="A0AAU9TGC1"/>
<dbReference type="InterPro" id="IPR002635">
    <property type="entry name" value="Chorion"/>
</dbReference>
<dbReference type="Proteomes" id="UP001153954">
    <property type="component" value="Unassembled WGS sequence"/>
</dbReference>
<keyword evidence="4" id="KW-0732">Signal</keyword>
<evidence type="ECO:0000256" key="3">
    <source>
        <dbReference type="RuleBase" id="RU004378"/>
    </source>
</evidence>